<dbReference type="Proteomes" id="UP000002385">
    <property type="component" value="Chromosome"/>
</dbReference>
<proteinExistence type="predicted"/>
<accession>B7KTH3</accession>
<sequence>MLNPSDLASTDWDGLSAGLLALADRRAIASHQGRRMLEQKVVTPSADEHRIGEHDFPAVEAELQEIDRESALLAQTARAFAQIGRFMADDQSGRPAAAAPETDARSPAAFRLLARALTALTGAPRRNGGAA</sequence>
<dbReference type="EMBL" id="CP001298">
    <property type="protein sequence ID" value="ACK82500.1"/>
    <property type="molecule type" value="Genomic_DNA"/>
</dbReference>
<reference evidence="2" key="1">
    <citation type="submission" date="2008-12" db="EMBL/GenBank/DDBJ databases">
        <title>Complete sequence of chromosome of Methylobacterium chloromethanicum CM4.</title>
        <authorList>
            <consortium name="US DOE Joint Genome Institute"/>
            <person name="Lucas S."/>
            <person name="Copeland A."/>
            <person name="Lapidus A."/>
            <person name="Glavina del Rio T."/>
            <person name="Dalin E."/>
            <person name="Tice H."/>
            <person name="Bruce D."/>
            <person name="Goodwin L."/>
            <person name="Pitluck S."/>
            <person name="Chertkov O."/>
            <person name="Brettin T."/>
            <person name="Detter J.C."/>
            <person name="Han C."/>
            <person name="Larimer F."/>
            <person name="Land M."/>
            <person name="Hauser L."/>
            <person name="Kyrpides N."/>
            <person name="Mikhailova N."/>
            <person name="Marx C."/>
            <person name="Richardson P."/>
        </authorList>
    </citation>
    <scope>NUCLEOTIDE SEQUENCE [LARGE SCALE GENOMIC DNA]</scope>
    <source>
        <strain evidence="2">CM4 / NCIMB 13688</strain>
    </source>
</reference>
<dbReference type="AlphaFoldDB" id="B7KTH3"/>
<dbReference type="HOGENOM" id="CLU_1925094_0_0_5"/>
<protein>
    <submittedName>
        <fullName evidence="1">Uncharacterized protein</fullName>
    </submittedName>
</protein>
<reference evidence="1 2" key="2">
    <citation type="journal article" date="2012" name="J. Bacteriol.">
        <title>Complete genome sequences of six strains of the genus Methylobacterium.</title>
        <authorList>
            <person name="Marx C.J."/>
            <person name="Bringel F."/>
            <person name="Chistoserdova L."/>
            <person name="Moulin L."/>
            <person name="Farhan Ul Haque M."/>
            <person name="Fleischman D.E."/>
            <person name="Gruffaz C."/>
            <person name="Jourand P."/>
            <person name="Knief C."/>
            <person name="Lee M.C."/>
            <person name="Muller E.E."/>
            <person name="Nadalig T."/>
            <person name="Peyraud R."/>
            <person name="Roselli S."/>
            <person name="Russ L."/>
            <person name="Goodwin L.A."/>
            <person name="Ivanova N."/>
            <person name="Kyrpides N."/>
            <person name="Lajus A."/>
            <person name="Land M.L."/>
            <person name="Medigue C."/>
            <person name="Mikhailova N."/>
            <person name="Nolan M."/>
            <person name="Woyke T."/>
            <person name="Stolyar S."/>
            <person name="Vorholt J.A."/>
            <person name="Vuilleumier S."/>
        </authorList>
    </citation>
    <scope>NUCLEOTIDE SEQUENCE [LARGE SCALE GENOMIC DNA]</scope>
    <source>
        <strain evidence="2">CM4 / NCIMB 13688</strain>
    </source>
</reference>
<evidence type="ECO:0000313" key="1">
    <source>
        <dbReference type="EMBL" id="ACK82500.1"/>
    </source>
</evidence>
<name>B7KTH3_METC4</name>
<organism evidence="1 2">
    <name type="scientific">Methylorubrum extorquens (strain CM4 / NCIMB 13688)</name>
    <name type="common">Methylobacterium extorquens</name>
    <dbReference type="NCBI Taxonomy" id="440085"/>
    <lineage>
        <taxon>Bacteria</taxon>
        <taxon>Pseudomonadati</taxon>
        <taxon>Pseudomonadota</taxon>
        <taxon>Alphaproteobacteria</taxon>
        <taxon>Hyphomicrobiales</taxon>
        <taxon>Methylobacteriaceae</taxon>
        <taxon>Methylorubrum</taxon>
    </lineage>
</organism>
<dbReference type="KEGG" id="mch:Mchl_1636"/>
<evidence type="ECO:0000313" key="2">
    <source>
        <dbReference type="Proteomes" id="UP000002385"/>
    </source>
</evidence>
<gene>
    <name evidence="1" type="ordered locus">Mchl_1636</name>
</gene>
<dbReference type="RefSeq" id="WP_015950319.1">
    <property type="nucleotide sequence ID" value="NC_011757.1"/>
</dbReference>